<evidence type="ECO:0000313" key="1">
    <source>
        <dbReference type="EMBL" id="CAB5225389.1"/>
    </source>
</evidence>
<reference evidence="1" key="1">
    <citation type="submission" date="2020-05" db="EMBL/GenBank/DDBJ databases">
        <authorList>
            <person name="Chiriac C."/>
            <person name="Salcher M."/>
            <person name="Ghai R."/>
            <person name="Kavagutti S V."/>
        </authorList>
    </citation>
    <scope>NUCLEOTIDE SEQUENCE</scope>
</reference>
<gene>
    <name evidence="1" type="ORF">UFOVP748_12</name>
</gene>
<organism evidence="1">
    <name type="scientific">uncultured Caudovirales phage</name>
    <dbReference type="NCBI Taxonomy" id="2100421"/>
    <lineage>
        <taxon>Viruses</taxon>
        <taxon>Duplodnaviria</taxon>
        <taxon>Heunggongvirae</taxon>
        <taxon>Uroviricota</taxon>
        <taxon>Caudoviricetes</taxon>
        <taxon>Peduoviridae</taxon>
        <taxon>Maltschvirus</taxon>
        <taxon>Maltschvirus maltsch</taxon>
    </lineage>
</organism>
<accession>A0A6J7X4C2</accession>
<sequence>MHPHDELCHLLVEYNDAADAGEDDIALAIAMHIREAAQRLVIAAAQNVSPPYSPRQFELYFAEGPEQ</sequence>
<protein>
    <submittedName>
        <fullName evidence="1">Uncharacterized protein</fullName>
    </submittedName>
</protein>
<dbReference type="EMBL" id="LR798347">
    <property type="protein sequence ID" value="CAB5225389.1"/>
    <property type="molecule type" value="Genomic_DNA"/>
</dbReference>
<proteinExistence type="predicted"/>
<name>A0A6J7X4C2_9CAUD</name>